<dbReference type="Proteomes" id="UP000199387">
    <property type="component" value="Unassembled WGS sequence"/>
</dbReference>
<comment type="similarity">
    <text evidence="1">Belongs to the ABC transporter superfamily.</text>
</comment>
<name>A0A1G6L1D1_9BACL</name>
<dbReference type="FunFam" id="3.40.50.300:FF:000016">
    <property type="entry name" value="Oligopeptide ABC transporter ATP-binding component"/>
    <property type="match status" value="1"/>
</dbReference>
<dbReference type="AlphaFoldDB" id="A0A1G6L1D1"/>
<dbReference type="SUPFAM" id="SSF52540">
    <property type="entry name" value="P-loop containing nucleoside triphosphate hydrolases"/>
    <property type="match status" value="1"/>
</dbReference>
<dbReference type="SMART" id="SM00382">
    <property type="entry name" value="AAA"/>
    <property type="match status" value="1"/>
</dbReference>
<dbReference type="PANTHER" id="PTHR43776">
    <property type="entry name" value="TRANSPORT ATP-BINDING PROTEIN"/>
    <property type="match status" value="1"/>
</dbReference>
<organism evidence="6 7">
    <name type="scientific">Melghirimyces thermohalophilus</name>
    <dbReference type="NCBI Taxonomy" id="1236220"/>
    <lineage>
        <taxon>Bacteria</taxon>
        <taxon>Bacillati</taxon>
        <taxon>Bacillota</taxon>
        <taxon>Bacilli</taxon>
        <taxon>Bacillales</taxon>
        <taxon>Thermoactinomycetaceae</taxon>
        <taxon>Melghirimyces</taxon>
    </lineage>
</organism>
<evidence type="ECO:0000256" key="1">
    <source>
        <dbReference type="ARBA" id="ARBA00005417"/>
    </source>
</evidence>
<gene>
    <name evidence="6" type="ORF">SAMN04488112_1074</name>
</gene>
<keyword evidence="3" id="KW-0547">Nucleotide-binding</keyword>
<evidence type="ECO:0000256" key="2">
    <source>
        <dbReference type="ARBA" id="ARBA00022448"/>
    </source>
</evidence>
<dbReference type="InterPro" id="IPR027417">
    <property type="entry name" value="P-loop_NTPase"/>
</dbReference>
<keyword evidence="7" id="KW-1185">Reference proteome</keyword>
<dbReference type="PROSITE" id="PS50893">
    <property type="entry name" value="ABC_TRANSPORTER_2"/>
    <property type="match status" value="1"/>
</dbReference>
<dbReference type="Pfam" id="PF00005">
    <property type="entry name" value="ABC_tran"/>
    <property type="match status" value="1"/>
</dbReference>
<evidence type="ECO:0000313" key="6">
    <source>
        <dbReference type="EMBL" id="SDC37179.1"/>
    </source>
</evidence>
<dbReference type="PANTHER" id="PTHR43776:SF7">
    <property type="entry name" value="D,D-DIPEPTIDE TRANSPORT ATP-BINDING PROTEIN DDPF-RELATED"/>
    <property type="match status" value="1"/>
</dbReference>
<dbReference type="EMBL" id="FMZA01000007">
    <property type="protein sequence ID" value="SDC37179.1"/>
    <property type="molecule type" value="Genomic_DNA"/>
</dbReference>
<dbReference type="InterPro" id="IPR050319">
    <property type="entry name" value="ABC_transp_ATP-bind"/>
</dbReference>
<dbReference type="Pfam" id="PF08352">
    <property type="entry name" value="oligo_HPY"/>
    <property type="match status" value="1"/>
</dbReference>
<dbReference type="GO" id="GO:0055085">
    <property type="term" value="P:transmembrane transport"/>
    <property type="evidence" value="ECO:0007669"/>
    <property type="project" value="UniProtKB-ARBA"/>
</dbReference>
<evidence type="ECO:0000256" key="4">
    <source>
        <dbReference type="ARBA" id="ARBA00022840"/>
    </source>
</evidence>
<evidence type="ECO:0000313" key="7">
    <source>
        <dbReference type="Proteomes" id="UP000199387"/>
    </source>
</evidence>
<evidence type="ECO:0000259" key="5">
    <source>
        <dbReference type="PROSITE" id="PS50893"/>
    </source>
</evidence>
<reference evidence="6 7" key="1">
    <citation type="submission" date="2016-10" db="EMBL/GenBank/DDBJ databases">
        <authorList>
            <person name="de Groot N.N."/>
        </authorList>
    </citation>
    <scope>NUCLEOTIDE SEQUENCE [LARGE SCALE GENOMIC DNA]</scope>
    <source>
        <strain evidence="6 7">DSM 45514</strain>
    </source>
</reference>
<dbReference type="InterPro" id="IPR013563">
    <property type="entry name" value="Oligopep_ABC_C"/>
</dbReference>
<dbReference type="InterPro" id="IPR017871">
    <property type="entry name" value="ABC_transporter-like_CS"/>
</dbReference>
<keyword evidence="2" id="KW-0813">Transport</keyword>
<dbReference type="STRING" id="1236220.SAMN04488112_1074"/>
<evidence type="ECO:0000256" key="3">
    <source>
        <dbReference type="ARBA" id="ARBA00022741"/>
    </source>
</evidence>
<dbReference type="GO" id="GO:0016887">
    <property type="term" value="F:ATP hydrolysis activity"/>
    <property type="evidence" value="ECO:0007669"/>
    <property type="project" value="InterPro"/>
</dbReference>
<dbReference type="CDD" id="cd03257">
    <property type="entry name" value="ABC_NikE_OppD_transporters"/>
    <property type="match status" value="1"/>
</dbReference>
<dbReference type="GO" id="GO:0015833">
    <property type="term" value="P:peptide transport"/>
    <property type="evidence" value="ECO:0007669"/>
    <property type="project" value="InterPro"/>
</dbReference>
<accession>A0A1G6L1D1</accession>
<protein>
    <submittedName>
        <fullName evidence="6">Oligopeptide transport system ATP-binding protein</fullName>
    </submittedName>
</protein>
<keyword evidence="4 6" id="KW-0067">ATP-binding</keyword>
<feature type="domain" description="ABC transporter" evidence="5">
    <location>
        <begin position="8"/>
        <end position="258"/>
    </location>
</feature>
<dbReference type="NCBIfam" id="TIGR01727">
    <property type="entry name" value="oligo_HPY"/>
    <property type="match status" value="1"/>
</dbReference>
<dbReference type="InterPro" id="IPR003593">
    <property type="entry name" value="AAA+_ATPase"/>
</dbReference>
<proteinExistence type="inferred from homology"/>
<dbReference type="RefSeq" id="WP_281220441.1">
    <property type="nucleotide sequence ID" value="NZ_FMZA01000007.1"/>
</dbReference>
<dbReference type="NCBIfam" id="NF008453">
    <property type="entry name" value="PRK11308.1"/>
    <property type="match status" value="1"/>
</dbReference>
<dbReference type="GO" id="GO:0005524">
    <property type="term" value="F:ATP binding"/>
    <property type="evidence" value="ECO:0007669"/>
    <property type="project" value="UniProtKB-KW"/>
</dbReference>
<dbReference type="PROSITE" id="PS00211">
    <property type="entry name" value="ABC_TRANSPORTER_1"/>
    <property type="match status" value="1"/>
</dbReference>
<sequence length="327" mass="36736">MTQPQPLLEVEHLKKFFPIRGGVFGKKMGEVKAVDDVTFSIRKGETLGIVGESGCGKSTTGRAILRLEEPTSGKVRFEGRELTALKGEEMRKMRREMQMVFQDPFASLNPRKTAGEIIAEPLKVHGIGDARKRKEQMKELLQVVGLDSFHAGRYPHQFSGGQRQRIGIARALAVRPKLIVADEPVSALDVSIQSQVLNLMEDLQERFDLTYLFIAHDLSVVRHISDRVGVMYLGRMVELTDRDRLYENPLHPYTQALLSAVPVPDPEPEVRRERIILSGDVPSPSHPPKGCAFHTRCPHVMDICRDVRPEFKDHGDGHFAACHLLDP</sequence>
<dbReference type="InterPro" id="IPR003439">
    <property type="entry name" value="ABC_transporter-like_ATP-bd"/>
</dbReference>
<dbReference type="Gene3D" id="3.40.50.300">
    <property type="entry name" value="P-loop containing nucleotide triphosphate hydrolases"/>
    <property type="match status" value="1"/>
</dbReference>